<keyword evidence="6 8" id="KW-1133">Transmembrane helix</keyword>
<evidence type="ECO:0000256" key="3">
    <source>
        <dbReference type="ARBA" id="ARBA00022448"/>
    </source>
</evidence>
<keyword evidence="5 8" id="KW-0812">Transmembrane</keyword>
<evidence type="ECO:0000259" key="9">
    <source>
        <dbReference type="Pfam" id="PF00892"/>
    </source>
</evidence>
<keyword evidence="7 8" id="KW-0472">Membrane</keyword>
<feature type="transmembrane region" description="Helical" evidence="8">
    <location>
        <begin position="241"/>
        <end position="261"/>
    </location>
</feature>
<evidence type="ECO:0000256" key="6">
    <source>
        <dbReference type="ARBA" id="ARBA00022989"/>
    </source>
</evidence>
<comment type="similarity">
    <text evidence="2">Belongs to the EamA transporter family.</text>
</comment>
<feature type="transmembrane region" description="Helical" evidence="8">
    <location>
        <begin position="104"/>
        <end position="121"/>
    </location>
</feature>
<keyword evidence="11" id="KW-1185">Reference proteome</keyword>
<keyword evidence="3" id="KW-0813">Transport</keyword>
<sequence>MDKKNYIQGLLMGALAFVIWGLLPLYWKLVKAITPYEIFSQRVVWSFVFVTVLMLVKGDFSKLVHIIKSPVQWRRIALPAIFISINWLLYIWAVNNNYVIETSLGYYMNPLILTLFGAIFFKEKLDKYKKIGLTFAGVGVLLKTILYGRIPIIALVLAFCFAAYGLLKKKSALPSLMGLGFETFVIGIPSLIYLINVETSGVGISGNLSGWFWLLIATSGIVTATPLLMYAESTKRLPLNVVGFLQYIAPTIALFLGIYVFDEPFGVVEFIPFIIIWIGLVFFSYSQVRLVKAKTPSVKVEI</sequence>
<feature type="domain" description="EamA" evidence="9">
    <location>
        <begin position="152"/>
        <end position="284"/>
    </location>
</feature>
<evidence type="ECO:0000256" key="1">
    <source>
        <dbReference type="ARBA" id="ARBA00004651"/>
    </source>
</evidence>
<dbReference type="InterPro" id="IPR004626">
    <property type="entry name" value="RarD"/>
</dbReference>
<feature type="transmembrane region" description="Helical" evidence="8">
    <location>
        <begin position="76"/>
        <end position="92"/>
    </location>
</feature>
<evidence type="ECO:0000256" key="8">
    <source>
        <dbReference type="SAM" id="Phobius"/>
    </source>
</evidence>
<feature type="transmembrane region" description="Helical" evidence="8">
    <location>
        <begin position="39"/>
        <end position="56"/>
    </location>
</feature>
<reference evidence="10 11" key="1">
    <citation type="submission" date="2023-04" db="EMBL/GenBank/DDBJ databases">
        <title>Fusibacter bizertensis strain WBS, isolated from littoral bottom sediments of the Arctic seas - biochemical and genomic analysis.</title>
        <authorList>
            <person name="Brioukhanov A.L."/>
        </authorList>
    </citation>
    <scope>NUCLEOTIDE SEQUENCE [LARGE SCALE GENOMIC DNA]</scope>
    <source>
        <strain evidence="10 11">WBS</strain>
    </source>
</reference>
<proteinExistence type="inferred from homology"/>
<gene>
    <name evidence="10" type="primary">rarD</name>
    <name evidence="10" type="ORF">QE109_09125</name>
</gene>
<feature type="transmembrane region" description="Helical" evidence="8">
    <location>
        <begin position="7"/>
        <end position="27"/>
    </location>
</feature>
<dbReference type="Pfam" id="PF00892">
    <property type="entry name" value="EamA"/>
    <property type="match status" value="2"/>
</dbReference>
<dbReference type="SUPFAM" id="SSF103481">
    <property type="entry name" value="Multidrug resistance efflux transporter EmrE"/>
    <property type="match status" value="2"/>
</dbReference>
<evidence type="ECO:0000256" key="4">
    <source>
        <dbReference type="ARBA" id="ARBA00022475"/>
    </source>
</evidence>
<dbReference type="Proteomes" id="UP001158045">
    <property type="component" value="Unassembled WGS sequence"/>
</dbReference>
<comment type="caution">
    <text evidence="10">The sequence shown here is derived from an EMBL/GenBank/DDBJ whole genome shotgun (WGS) entry which is preliminary data.</text>
</comment>
<dbReference type="InterPro" id="IPR037185">
    <property type="entry name" value="EmrE-like"/>
</dbReference>
<organism evidence="10 11">
    <name type="scientific">Fusibacter bizertensis</name>
    <dbReference type="NCBI Taxonomy" id="1488331"/>
    <lineage>
        <taxon>Bacteria</taxon>
        <taxon>Bacillati</taxon>
        <taxon>Bacillota</taxon>
        <taxon>Clostridia</taxon>
        <taxon>Eubacteriales</taxon>
        <taxon>Eubacteriales Family XII. Incertae Sedis</taxon>
        <taxon>Fusibacter</taxon>
    </lineage>
</organism>
<feature type="transmembrane region" description="Helical" evidence="8">
    <location>
        <begin position="267"/>
        <end position="285"/>
    </location>
</feature>
<feature type="transmembrane region" description="Helical" evidence="8">
    <location>
        <begin position="152"/>
        <end position="167"/>
    </location>
</feature>
<accession>A0ABT6ND07</accession>
<evidence type="ECO:0000256" key="7">
    <source>
        <dbReference type="ARBA" id="ARBA00023136"/>
    </source>
</evidence>
<evidence type="ECO:0000256" key="2">
    <source>
        <dbReference type="ARBA" id="ARBA00007362"/>
    </source>
</evidence>
<dbReference type="RefSeq" id="WP_281094149.1">
    <property type="nucleotide sequence ID" value="NZ_JARYZI010000005.1"/>
</dbReference>
<feature type="domain" description="EamA" evidence="9">
    <location>
        <begin position="9"/>
        <end position="142"/>
    </location>
</feature>
<dbReference type="NCBIfam" id="TIGR00688">
    <property type="entry name" value="rarD"/>
    <property type="match status" value="1"/>
</dbReference>
<evidence type="ECO:0000313" key="11">
    <source>
        <dbReference type="Proteomes" id="UP001158045"/>
    </source>
</evidence>
<comment type="subcellular location">
    <subcellularLocation>
        <location evidence="1">Cell membrane</location>
        <topology evidence="1">Multi-pass membrane protein</topology>
    </subcellularLocation>
</comment>
<evidence type="ECO:0000313" key="10">
    <source>
        <dbReference type="EMBL" id="MDH8678308.1"/>
    </source>
</evidence>
<dbReference type="InterPro" id="IPR000620">
    <property type="entry name" value="EamA_dom"/>
</dbReference>
<keyword evidence="4" id="KW-1003">Cell membrane</keyword>
<protein>
    <submittedName>
        <fullName evidence="10">EamA family transporter RarD</fullName>
    </submittedName>
</protein>
<dbReference type="PANTHER" id="PTHR22911:SF137">
    <property type="entry name" value="SOLUTE CARRIER FAMILY 35 MEMBER G2-RELATED"/>
    <property type="match status" value="1"/>
</dbReference>
<evidence type="ECO:0000256" key="5">
    <source>
        <dbReference type="ARBA" id="ARBA00022692"/>
    </source>
</evidence>
<dbReference type="PANTHER" id="PTHR22911">
    <property type="entry name" value="ACYL-MALONYL CONDENSING ENZYME-RELATED"/>
    <property type="match status" value="1"/>
</dbReference>
<name>A0ABT6ND07_9FIRM</name>
<feature type="transmembrane region" description="Helical" evidence="8">
    <location>
        <begin position="179"/>
        <end position="196"/>
    </location>
</feature>
<feature type="transmembrane region" description="Helical" evidence="8">
    <location>
        <begin position="208"/>
        <end position="229"/>
    </location>
</feature>
<dbReference type="EMBL" id="JARYZI010000005">
    <property type="protein sequence ID" value="MDH8678308.1"/>
    <property type="molecule type" value="Genomic_DNA"/>
</dbReference>